<name>A0A2K3PU58_9HYPO</name>
<dbReference type="PROSITE" id="PS51891">
    <property type="entry name" value="CENP_V_GFA"/>
    <property type="match status" value="1"/>
</dbReference>
<dbReference type="AlphaFoldDB" id="A0A2K3PU58"/>
<dbReference type="Pfam" id="PF04828">
    <property type="entry name" value="GFA"/>
    <property type="match status" value="1"/>
</dbReference>
<dbReference type="SUPFAM" id="SSF51316">
    <property type="entry name" value="Mss4-like"/>
    <property type="match status" value="2"/>
</dbReference>
<evidence type="ECO:0000313" key="6">
    <source>
        <dbReference type="EMBL" id="PNY18826.1"/>
    </source>
</evidence>
<evidence type="ECO:0000256" key="1">
    <source>
        <dbReference type="ARBA" id="ARBA00005495"/>
    </source>
</evidence>
<evidence type="ECO:0000259" key="5">
    <source>
        <dbReference type="PROSITE" id="PS51891"/>
    </source>
</evidence>
<dbReference type="InterPro" id="IPR006913">
    <property type="entry name" value="CENP-V/GFA"/>
</dbReference>
<feature type="domain" description="CENP-V/GFA" evidence="5">
    <location>
        <begin position="10"/>
        <end position="152"/>
    </location>
</feature>
<evidence type="ECO:0000313" key="7">
    <source>
        <dbReference type="Proteomes" id="UP000236621"/>
    </source>
</evidence>
<dbReference type="STRING" id="45235.A0A2K3PU58"/>
<comment type="similarity">
    <text evidence="1">Belongs to the Gfa family.</text>
</comment>
<sequence>MADADESKTLEAKCFCGSVHLSFDMPVSSLPLSVYLCHCSLCRYSTGAPCIVHAQFPVGLLPKHLGESGEGKMTSYTSEGAGCSYVFCSTCGCHIGAVSLGRDQWTMATSIFADHGPENFRITLHVFSKSAKGGGISSVLTRMGDGEMKSWDPPDDDPSAKVVEAEAEVGEDGEDRLRSQCKCGGVSFAVRRPTQTVLDDGFMSKLVSPRDRKKWRALYDTCNDCRLTTGTHVVGWATVPLALCEPKIDATLRIGTAKTYSSSEGVLRSFCGVCGATVFYSSASRQPSEEQAVVDVATGILRAPEGPMAEDWLTWRERPAFAASGIRYDKHFSEALDEGMRNWTKARYGNELNMEVG</sequence>
<gene>
    <name evidence="6" type="ORF">TCAP_07509</name>
</gene>
<keyword evidence="7" id="KW-1185">Reference proteome</keyword>
<keyword evidence="3" id="KW-0862">Zinc</keyword>
<organism evidence="6 7">
    <name type="scientific">Tolypocladium capitatum</name>
    <dbReference type="NCBI Taxonomy" id="45235"/>
    <lineage>
        <taxon>Eukaryota</taxon>
        <taxon>Fungi</taxon>
        <taxon>Dikarya</taxon>
        <taxon>Ascomycota</taxon>
        <taxon>Pezizomycotina</taxon>
        <taxon>Sordariomycetes</taxon>
        <taxon>Hypocreomycetidae</taxon>
        <taxon>Hypocreales</taxon>
        <taxon>Ophiocordycipitaceae</taxon>
        <taxon>Tolypocladium</taxon>
    </lineage>
</organism>
<dbReference type="PANTHER" id="PTHR33337">
    <property type="entry name" value="GFA DOMAIN-CONTAINING PROTEIN"/>
    <property type="match status" value="1"/>
</dbReference>
<evidence type="ECO:0000256" key="2">
    <source>
        <dbReference type="ARBA" id="ARBA00022723"/>
    </source>
</evidence>
<comment type="caution">
    <text evidence="6">The sequence shown here is derived from an EMBL/GenBank/DDBJ whole genome shotgun (WGS) entry which is preliminary data.</text>
</comment>
<accession>A0A2K3PU58</accession>
<proteinExistence type="inferred from homology"/>
<dbReference type="EMBL" id="NRSZ01001308">
    <property type="protein sequence ID" value="PNY18826.1"/>
    <property type="molecule type" value="Genomic_DNA"/>
</dbReference>
<keyword evidence="2" id="KW-0479">Metal-binding</keyword>
<dbReference type="OrthoDB" id="5422068at2759"/>
<evidence type="ECO:0000256" key="3">
    <source>
        <dbReference type="ARBA" id="ARBA00022833"/>
    </source>
</evidence>
<dbReference type="Gene3D" id="3.90.1590.10">
    <property type="entry name" value="glutathione-dependent formaldehyde- activating enzyme (gfa)"/>
    <property type="match status" value="2"/>
</dbReference>
<dbReference type="Proteomes" id="UP000236621">
    <property type="component" value="Unassembled WGS sequence"/>
</dbReference>
<keyword evidence="4" id="KW-0456">Lyase</keyword>
<dbReference type="GO" id="GO:0016846">
    <property type="term" value="F:carbon-sulfur lyase activity"/>
    <property type="evidence" value="ECO:0007669"/>
    <property type="project" value="InterPro"/>
</dbReference>
<reference evidence="6 7" key="1">
    <citation type="submission" date="2017-08" db="EMBL/GenBank/DDBJ databases">
        <title>Harnessing the power of phylogenomics to disentangle the directionality and signatures of interkingdom host jumping in the parasitic fungal genus Tolypocladium.</title>
        <authorList>
            <person name="Quandt C.A."/>
            <person name="Patterson W."/>
            <person name="Spatafora J.W."/>
        </authorList>
    </citation>
    <scope>NUCLEOTIDE SEQUENCE [LARGE SCALE GENOMIC DNA]</scope>
    <source>
        <strain evidence="6 7">CBS 113982</strain>
    </source>
</reference>
<protein>
    <submittedName>
        <fullName evidence="6">DUF636 domain protein</fullName>
    </submittedName>
</protein>
<evidence type="ECO:0000256" key="4">
    <source>
        <dbReference type="ARBA" id="ARBA00023239"/>
    </source>
</evidence>
<dbReference type="InterPro" id="IPR011057">
    <property type="entry name" value="Mss4-like_sf"/>
</dbReference>
<dbReference type="PANTHER" id="PTHR33337:SF31">
    <property type="entry name" value="DUF636 DOMAIN PROTEIN (AFU_ORTHOLOGUE AFUA_2G12650)"/>
    <property type="match status" value="1"/>
</dbReference>
<dbReference type="GO" id="GO:0046872">
    <property type="term" value="F:metal ion binding"/>
    <property type="evidence" value="ECO:0007669"/>
    <property type="project" value="UniProtKB-KW"/>
</dbReference>